<sequence length="627" mass="72099">MTKKKRTWKFWTGRTLLALLTLGGLWLTNLIWFHPFSIDHFYEKVFVELVLDSPETTTQLGIPVIYDWSKDELDDISDTKQWENFNKAKEDYETLVSYNYENQSPEDQLNTAILGYYMMINTVEAEPFFYHNYPVNQIYGIQSGLPSMMESYHKLDDVSDIEAYISRLSKFDIKFSQLIEGLKIRESKGIITPKFINNILIIEMKGFVGIKTDSLGQTTTKPNAITSNILYTNFETKVDALKEISKEEKTQYKKEVAASIETSVFPAYKNLISYFENLNLKATNDAGVWKLPNGDAYYRHMLKLNTTTDYTPEQVYSLGLSEVDRIKSEMYAILEAENYADSTKTLGQIIQQLNTEERFLYPDSDEGREMILADYKSIIDNISQNMSKAFNIMPKAGLEVKRAPEFKEAGMALGYYESPAMDGSRDGVFFVNLRDTKEHVKFSVKTLAYHEGIPGHHFQLAIQNELQGIPTFRTVIPFTAYSEGWALYAEQLAWELGFYKNDPFGNLGRLQAEMFRAVRLVVDPGIHYKKWTREEAIDYMVENTGLPTSDVTKEIERYIVAPGQACAYKIGMMKILELREKAKQELGSRFDLREFHNAVLQNGAMPLDVLEKTINDYIKVSLENNNT</sequence>
<evidence type="ECO:0000313" key="1">
    <source>
        <dbReference type="EMBL" id="NEV94650.1"/>
    </source>
</evidence>
<dbReference type="PANTHER" id="PTHR33361">
    <property type="entry name" value="GLR0591 PROTEIN"/>
    <property type="match status" value="1"/>
</dbReference>
<name>A0A6B3R4Z6_9FLAO</name>
<dbReference type="AlphaFoldDB" id="A0A6B3R4Z6"/>
<protein>
    <submittedName>
        <fullName evidence="1">DUF885 domain-containing protein</fullName>
    </submittedName>
</protein>
<reference evidence="1 2" key="1">
    <citation type="submission" date="2020-02" db="EMBL/GenBank/DDBJ databases">
        <title>Flavobacteriaceae Psychroflexus bacterium YR1-1, complete genome.</title>
        <authorList>
            <person name="Li Y."/>
            <person name="Wu S."/>
        </authorList>
    </citation>
    <scope>NUCLEOTIDE SEQUENCE [LARGE SCALE GENOMIC DNA]</scope>
    <source>
        <strain evidence="1 2">YR1-1</strain>
    </source>
</reference>
<dbReference type="PANTHER" id="PTHR33361:SF2">
    <property type="entry name" value="DUF885 DOMAIN-CONTAINING PROTEIN"/>
    <property type="match status" value="1"/>
</dbReference>
<comment type="caution">
    <text evidence="1">The sequence shown here is derived from an EMBL/GenBank/DDBJ whole genome shotgun (WGS) entry which is preliminary data.</text>
</comment>
<keyword evidence="2" id="KW-1185">Reference proteome</keyword>
<gene>
    <name evidence="1" type="ORF">G3567_10890</name>
</gene>
<accession>A0A6B3R4Z6</accession>
<dbReference type="InterPro" id="IPR010281">
    <property type="entry name" value="DUF885"/>
</dbReference>
<dbReference type="RefSeq" id="WP_164005351.1">
    <property type="nucleotide sequence ID" value="NZ_JAAIKD010000005.1"/>
</dbReference>
<organism evidence="1 2">
    <name type="scientific">Psychroflexus aurantiacus</name>
    <dbReference type="NCBI Taxonomy" id="2709310"/>
    <lineage>
        <taxon>Bacteria</taxon>
        <taxon>Pseudomonadati</taxon>
        <taxon>Bacteroidota</taxon>
        <taxon>Flavobacteriia</taxon>
        <taxon>Flavobacteriales</taxon>
        <taxon>Flavobacteriaceae</taxon>
        <taxon>Psychroflexus</taxon>
    </lineage>
</organism>
<dbReference type="Pfam" id="PF05960">
    <property type="entry name" value="DUF885"/>
    <property type="match status" value="1"/>
</dbReference>
<proteinExistence type="predicted"/>
<dbReference type="Proteomes" id="UP000478505">
    <property type="component" value="Unassembled WGS sequence"/>
</dbReference>
<evidence type="ECO:0000313" key="2">
    <source>
        <dbReference type="Proteomes" id="UP000478505"/>
    </source>
</evidence>
<dbReference type="EMBL" id="JAAIKD010000005">
    <property type="protein sequence ID" value="NEV94650.1"/>
    <property type="molecule type" value="Genomic_DNA"/>
</dbReference>